<dbReference type="InterPro" id="IPR002110">
    <property type="entry name" value="Ankyrin_rpt"/>
</dbReference>
<evidence type="ECO:0000256" key="1">
    <source>
        <dbReference type="ARBA" id="ARBA00022737"/>
    </source>
</evidence>
<keyword evidence="6" id="KW-1185">Reference proteome</keyword>
<feature type="compositionally biased region" description="Acidic residues" evidence="4">
    <location>
        <begin position="144"/>
        <end position="155"/>
    </location>
</feature>
<feature type="repeat" description="ANK" evidence="3">
    <location>
        <begin position="75"/>
        <end position="113"/>
    </location>
</feature>
<dbReference type="Proteomes" id="UP000093000">
    <property type="component" value="Unassembled WGS sequence"/>
</dbReference>
<reference evidence="5 6" key="1">
    <citation type="submission" date="2016-03" db="EMBL/GenBank/DDBJ databases">
        <title>Choanephora cucurbitarum.</title>
        <authorList>
            <person name="Min B."/>
            <person name="Park H."/>
            <person name="Park J.-H."/>
            <person name="Shin H.-D."/>
            <person name="Choi I.-G."/>
        </authorList>
    </citation>
    <scope>NUCLEOTIDE SEQUENCE [LARGE SCALE GENOMIC DNA]</scope>
    <source>
        <strain evidence="5 6">KUS-F28377</strain>
    </source>
</reference>
<dbReference type="InParanoid" id="A0A1C7N2T3"/>
<dbReference type="Gene3D" id="1.25.40.20">
    <property type="entry name" value="Ankyrin repeat-containing domain"/>
    <property type="match status" value="1"/>
</dbReference>
<organism evidence="5 6">
    <name type="scientific">Choanephora cucurbitarum</name>
    <dbReference type="NCBI Taxonomy" id="101091"/>
    <lineage>
        <taxon>Eukaryota</taxon>
        <taxon>Fungi</taxon>
        <taxon>Fungi incertae sedis</taxon>
        <taxon>Mucoromycota</taxon>
        <taxon>Mucoromycotina</taxon>
        <taxon>Mucoromycetes</taxon>
        <taxon>Mucorales</taxon>
        <taxon>Mucorineae</taxon>
        <taxon>Choanephoraceae</taxon>
        <taxon>Choanephoroideae</taxon>
        <taxon>Choanephora</taxon>
    </lineage>
</organism>
<accession>A0A1C7N2T3</accession>
<evidence type="ECO:0000313" key="5">
    <source>
        <dbReference type="EMBL" id="OBZ83318.1"/>
    </source>
</evidence>
<dbReference type="PANTHER" id="PTHR24198">
    <property type="entry name" value="ANKYRIN REPEAT AND PROTEIN KINASE DOMAIN-CONTAINING PROTEIN"/>
    <property type="match status" value="1"/>
</dbReference>
<dbReference type="Pfam" id="PF12796">
    <property type="entry name" value="Ank_2"/>
    <property type="match status" value="1"/>
</dbReference>
<comment type="caution">
    <text evidence="5">The sequence shown here is derived from an EMBL/GenBank/DDBJ whole genome shotgun (WGS) entry which is preliminary data.</text>
</comment>
<dbReference type="SMART" id="SM00248">
    <property type="entry name" value="ANK"/>
    <property type="match status" value="2"/>
</dbReference>
<proteinExistence type="predicted"/>
<dbReference type="FunCoup" id="A0A1C7N2T3">
    <property type="interactions" value="22"/>
</dbReference>
<keyword evidence="2 3" id="KW-0040">ANK repeat</keyword>
<gene>
    <name evidence="5" type="ORF">A0J61_08626</name>
</gene>
<evidence type="ECO:0000313" key="6">
    <source>
        <dbReference type="Proteomes" id="UP000093000"/>
    </source>
</evidence>
<evidence type="ECO:0000256" key="3">
    <source>
        <dbReference type="PROSITE-ProRule" id="PRU00023"/>
    </source>
</evidence>
<feature type="region of interest" description="Disordered" evidence="4">
    <location>
        <begin position="144"/>
        <end position="168"/>
    </location>
</feature>
<dbReference type="AlphaFoldDB" id="A0A1C7N2T3"/>
<evidence type="ECO:0000256" key="4">
    <source>
        <dbReference type="SAM" id="MobiDB-lite"/>
    </source>
</evidence>
<keyword evidence="1" id="KW-0677">Repeat</keyword>
<dbReference type="PANTHER" id="PTHR24198:SF165">
    <property type="entry name" value="ANKYRIN REPEAT-CONTAINING PROTEIN-RELATED"/>
    <property type="match status" value="1"/>
</dbReference>
<evidence type="ECO:0000256" key="2">
    <source>
        <dbReference type="ARBA" id="ARBA00023043"/>
    </source>
</evidence>
<dbReference type="SUPFAM" id="SSF48403">
    <property type="entry name" value="Ankyrin repeat"/>
    <property type="match status" value="1"/>
</dbReference>
<dbReference type="InterPro" id="IPR036770">
    <property type="entry name" value="Ankyrin_rpt-contain_sf"/>
</dbReference>
<dbReference type="PROSITE" id="PS50297">
    <property type="entry name" value="ANK_REP_REGION"/>
    <property type="match status" value="1"/>
</dbReference>
<dbReference type="OrthoDB" id="9995210at2759"/>
<dbReference type="EMBL" id="LUGH01000683">
    <property type="protein sequence ID" value="OBZ83318.1"/>
    <property type="molecule type" value="Genomic_DNA"/>
</dbReference>
<dbReference type="STRING" id="101091.A0A1C7N2T3"/>
<dbReference type="PROSITE" id="PS50088">
    <property type="entry name" value="ANK_REPEAT"/>
    <property type="match status" value="1"/>
</dbReference>
<protein>
    <submittedName>
        <fullName evidence="5">Uncharacterized protein</fullName>
    </submittedName>
</protein>
<name>A0A1C7N2T3_9FUNG</name>
<sequence>MTEGASSNELMLALCRGDQEEELDSLLAEGNCDVTFVDGAGNSATHYAAKAGSIGCLEVLVNHDEVDLDIQNTLEGNTPLHLAVQYANEDHEMASAMVELLLAGGANPKIENKNKLTPFMLASPKFKDIKDKLQEAAAAYDLDESEIAYDEEVGDHDDSGSGSSSEEE</sequence>